<accession>A0AAW1XF95</accession>
<evidence type="ECO:0000313" key="1">
    <source>
        <dbReference type="EMBL" id="KAK9934412.1"/>
    </source>
</evidence>
<dbReference type="EMBL" id="JBEDUW010000004">
    <property type="protein sequence ID" value="KAK9934412.1"/>
    <property type="molecule type" value="Genomic_DNA"/>
</dbReference>
<organism evidence="1 2">
    <name type="scientific">Rubus argutus</name>
    <name type="common">Southern blackberry</name>
    <dbReference type="NCBI Taxonomy" id="59490"/>
    <lineage>
        <taxon>Eukaryota</taxon>
        <taxon>Viridiplantae</taxon>
        <taxon>Streptophyta</taxon>
        <taxon>Embryophyta</taxon>
        <taxon>Tracheophyta</taxon>
        <taxon>Spermatophyta</taxon>
        <taxon>Magnoliopsida</taxon>
        <taxon>eudicotyledons</taxon>
        <taxon>Gunneridae</taxon>
        <taxon>Pentapetalae</taxon>
        <taxon>rosids</taxon>
        <taxon>fabids</taxon>
        <taxon>Rosales</taxon>
        <taxon>Rosaceae</taxon>
        <taxon>Rosoideae</taxon>
        <taxon>Rosoideae incertae sedis</taxon>
        <taxon>Rubus</taxon>
    </lineage>
</organism>
<comment type="caution">
    <text evidence="1">The sequence shown here is derived from an EMBL/GenBank/DDBJ whole genome shotgun (WGS) entry which is preliminary data.</text>
</comment>
<sequence>MVDLNSRCWVIEVGTGCETVSVEWFWFVSLCRMMIDEGKGHGLGMVVKCIGCGLIWMMKVGPRWKGARVVMFCEFGLCTVQLRCIEMILGQIGLRVGGSFLW</sequence>
<dbReference type="Proteomes" id="UP001457282">
    <property type="component" value="Unassembled WGS sequence"/>
</dbReference>
<proteinExistence type="predicted"/>
<gene>
    <name evidence="1" type="ORF">M0R45_021558</name>
</gene>
<reference evidence="1 2" key="1">
    <citation type="journal article" date="2023" name="G3 (Bethesda)">
        <title>A chromosome-length genome assembly and annotation of blackberry (Rubus argutus, cv. 'Hillquist').</title>
        <authorList>
            <person name="Bruna T."/>
            <person name="Aryal R."/>
            <person name="Dudchenko O."/>
            <person name="Sargent D.J."/>
            <person name="Mead D."/>
            <person name="Buti M."/>
            <person name="Cavallini A."/>
            <person name="Hytonen T."/>
            <person name="Andres J."/>
            <person name="Pham M."/>
            <person name="Weisz D."/>
            <person name="Mascagni F."/>
            <person name="Usai G."/>
            <person name="Natali L."/>
            <person name="Bassil N."/>
            <person name="Fernandez G.E."/>
            <person name="Lomsadze A."/>
            <person name="Armour M."/>
            <person name="Olukolu B."/>
            <person name="Poorten T."/>
            <person name="Britton C."/>
            <person name="Davik J."/>
            <person name="Ashrafi H."/>
            <person name="Aiden E.L."/>
            <person name="Borodovsky M."/>
            <person name="Worthington M."/>
        </authorList>
    </citation>
    <scope>NUCLEOTIDE SEQUENCE [LARGE SCALE GENOMIC DNA]</scope>
    <source>
        <strain evidence="1">PI 553951</strain>
    </source>
</reference>
<evidence type="ECO:0000313" key="2">
    <source>
        <dbReference type="Proteomes" id="UP001457282"/>
    </source>
</evidence>
<protein>
    <recommendedName>
        <fullName evidence="3">Transmembrane protein</fullName>
    </recommendedName>
</protein>
<name>A0AAW1XF95_RUBAR</name>
<keyword evidence="2" id="KW-1185">Reference proteome</keyword>
<evidence type="ECO:0008006" key="3">
    <source>
        <dbReference type="Google" id="ProtNLM"/>
    </source>
</evidence>
<dbReference type="AlphaFoldDB" id="A0AAW1XF95"/>